<sequence>PSGKPRVTAAHNTSSTSLYLSWQAPETRTIHGQFLGFKLSYRPRDEPESKAVEVPIENPSAT</sequence>
<evidence type="ECO:0000259" key="1">
    <source>
        <dbReference type="PROSITE" id="PS50853"/>
    </source>
</evidence>
<feature type="non-terminal residue" evidence="2">
    <location>
        <position position="1"/>
    </location>
</feature>
<dbReference type="Gene3D" id="2.60.40.10">
    <property type="entry name" value="Immunoglobulins"/>
    <property type="match status" value="1"/>
</dbReference>
<protein>
    <recommendedName>
        <fullName evidence="1">Fibronectin type-III domain-containing protein</fullName>
    </recommendedName>
</protein>
<dbReference type="SUPFAM" id="SSF49265">
    <property type="entry name" value="Fibronectin type III"/>
    <property type="match status" value="1"/>
</dbReference>
<feature type="non-terminal residue" evidence="2">
    <location>
        <position position="62"/>
    </location>
</feature>
<organism evidence="2 3">
    <name type="scientific">Tigriopus californicus</name>
    <name type="common">Marine copepod</name>
    <dbReference type="NCBI Taxonomy" id="6832"/>
    <lineage>
        <taxon>Eukaryota</taxon>
        <taxon>Metazoa</taxon>
        <taxon>Ecdysozoa</taxon>
        <taxon>Arthropoda</taxon>
        <taxon>Crustacea</taxon>
        <taxon>Multicrustacea</taxon>
        <taxon>Hexanauplia</taxon>
        <taxon>Copepoda</taxon>
        <taxon>Harpacticoida</taxon>
        <taxon>Harpacticidae</taxon>
        <taxon>Tigriopus</taxon>
    </lineage>
</organism>
<dbReference type="OMA" id="FSDFWSM"/>
<evidence type="ECO:0000313" key="2">
    <source>
        <dbReference type="EMBL" id="TRY66238.1"/>
    </source>
</evidence>
<reference evidence="2 3" key="1">
    <citation type="journal article" date="2018" name="Nat. Ecol. Evol.">
        <title>Genomic signatures of mitonuclear coevolution across populations of Tigriopus californicus.</title>
        <authorList>
            <person name="Barreto F.S."/>
            <person name="Watson E.T."/>
            <person name="Lima T.G."/>
            <person name="Willett C.S."/>
            <person name="Edmands S."/>
            <person name="Li W."/>
            <person name="Burton R.S."/>
        </authorList>
    </citation>
    <scope>NUCLEOTIDE SEQUENCE [LARGE SCALE GENOMIC DNA]</scope>
    <source>
        <strain evidence="2 3">San Diego</strain>
    </source>
</reference>
<accession>A0A553NLC4</accession>
<keyword evidence="3" id="KW-1185">Reference proteome</keyword>
<gene>
    <name evidence="2" type="ORF">TCAL_15064</name>
</gene>
<name>A0A553NLC4_TIGCA</name>
<dbReference type="AlphaFoldDB" id="A0A553NLC4"/>
<feature type="domain" description="Fibronectin type-III" evidence="1">
    <location>
        <begin position="1"/>
        <end position="62"/>
    </location>
</feature>
<dbReference type="Proteomes" id="UP000318571">
    <property type="component" value="Unassembled WGS sequence"/>
</dbReference>
<dbReference type="InterPro" id="IPR036116">
    <property type="entry name" value="FN3_sf"/>
</dbReference>
<dbReference type="PROSITE" id="PS50853">
    <property type="entry name" value="FN3"/>
    <property type="match status" value="1"/>
</dbReference>
<dbReference type="EMBL" id="VCGU01000106">
    <property type="protein sequence ID" value="TRY66238.1"/>
    <property type="molecule type" value="Genomic_DNA"/>
</dbReference>
<dbReference type="STRING" id="6832.A0A553NLC4"/>
<comment type="caution">
    <text evidence="2">The sequence shown here is derived from an EMBL/GenBank/DDBJ whole genome shotgun (WGS) entry which is preliminary data.</text>
</comment>
<proteinExistence type="predicted"/>
<dbReference type="Pfam" id="PF00041">
    <property type="entry name" value="fn3"/>
    <property type="match status" value="1"/>
</dbReference>
<dbReference type="InterPro" id="IPR013783">
    <property type="entry name" value="Ig-like_fold"/>
</dbReference>
<dbReference type="CDD" id="cd00063">
    <property type="entry name" value="FN3"/>
    <property type="match status" value="1"/>
</dbReference>
<evidence type="ECO:0000313" key="3">
    <source>
        <dbReference type="Proteomes" id="UP000318571"/>
    </source>
</evidence>
<dbReference type="InterPro" id="IPR003961">
    <property type="entry name" value="FN3_dom"/>
</dbReference>